<sequence>MGAPALVLECHRPDEKARVQSLNDFIVFGMMTFGSLLSGGRLTSYGCNTVLSSSFIPLAIAIFALLVSATARRPAIVS</sequence>
<keyword evidence="3" id="KW-1185">Reference proteome</keyword>
<evidence type="ECO:0000313" key="3">
    <source>
        <dbReference type="Proteomes" id="UP000187012"/>
    </source>
</evidence>
<dbReference type="EMBL" id="CYGX02000051">
    <property type="protein sequence ID" value="SIT44900.1"/>
    <property type="molecule type" value="Genomic_DNA"/>
</dbReference>
<evidence type="ECO:0000313" key="2">
    <source>
        <dbReference type="EMBL" id="SIT44900.1"/>
    </source>
</evidence>
<accession>A0A1N7SBZ6</accession>
<evidence type="ECO:0008006" key="4">
    <source>
        <dbReference type="Google" id="ProtNLM"/>
    </source>
</evidence>
<feature type="transmembrane region" description="Helical" evidence="1">
    <location>
        <begin position="21"/>
        <end position="38"/>
    </location>
</feature>
<dbReference type="Proteomes" id="UP000187012">
    <property type="component" value="Unassembled WGS sequence"/>
</dbReference>
<gene>
    <name evidence="2" type="ORF">BN2475_510003</name>
</gene>
<keyword evidence="1" id="KW-0812">Transmembrane</keyword>
<keyword evidence="1" id="KW-1133">Transmembrane helix</keyword>
<organism evidence="2 3">
    <name type="scientific">Paraburkholderia ribeironis</name>
    <dbReference type="NCBI Taxonomy" id="1247936"/>
    <lineage>
        <taxon>Bacteria</taxon>
        <taxon>Pseudomonadati</taxon>
        <taxon>Pseudomonadota</taxon>
        <taxon>Betaproteobacteria</taxon>
        <taxon>Burkholderiales</taxon>
        <taxon>Burkholderiaceae</taxon>
        <taxon>Paraburkholderia</taxon>
    </lineage>
</organism>
<evidence type="ECO:0000256" key="1">
    <source>
        <dbReference type="SAM" id="Phobius"/>
    </source>
</evidence>
<name>A0A1N7SBZ6_9BURK</name>
<dbReference type="AlphaFoldDB" id="A0A1N7SBZ6"/>
<proteinExistence type="predicted"/>
<dbReference type="STRING" id="1247936.BN2475_510003"/>
<keyword evidence="1" id="KW-0472">Membrane</keyword>
<protein>
    <recommendedName>
        <fullName evidence="4">Major facilitator superfamily MFS_1</fullName>
    </recommendedName>
</protein>
<feature type="transmembrane region" description="Helical" evidence="1">
    <location>
        <begin position="50"/>
        <end position="71"/>
    </location>
</feature>
<reference evidence="2 3" key="1">
    <citation type="submission" date="2016-12" db="EMBL/GenBank/DDBJ databases">
        <authorList>
            <person name="Song W.-J."/>
            <person name="Kurnit D.M."/>
        </authorList>
    </citation>
    <scope>NUCLEOTIDE SEQUENCE [LARGE SCALE GENOMIC DNA]</scope>
    <source>
        <strain evidence="2 3">STM7296</strain>
    </source>
</reference>